<evidence type="ECO:0000313" key="10">
    <source>
        <dbReference type="EMBL" id="KFO27012.1"/>
    </source>
</evidence>
<dbReference type="GO" id="GO:0005737">
    <property type="term" value="C:cytoplasm"/>
    <property type="evidence" value="ECO:0007669"/>
    <property type="project" value="UniProtKB-SubCell"/>
</dbReference>
<evidence type="ECO:0000256" key="8">
    <source>
        <dbReference type="ARBA" id="ARBA00062157"/>
    </source>
</evidence>
<evidence type="ECO:0000256" key="6">
    <source>
        <dbReference type="ARBA" id="ARBA00023242"/>
    </source>
</evidence>
<comment type="similarity">
    <text evidence="3">Belongs to the CTAG/PCC1 family.</text>
</comment>
<reference evidence="10 11" key="1">
    <citation type="submission" date="2013-11" db="EMBL/GenBank/DDBJ databases">
        <title>The Damaraland mole rat (Fukomys damarensis) genome and evolution of African mole rats.</title>
        <authorList>
            <person name="Gladyshev V.N."/>
            <person name="Fang X."/>
        </authorList>
    </citation>
    <scope>NUCLEOTIDE SEQUENCE [LARGE SCALE GENOMIC DNA]</scope>
    <source>
        <tissue evidence="10">Liver</tissue>
    </source>
</reference>
<evidence type="ECO:0000256" key="5">
    <source>
        <dbReference type="ARBA" id="ARBA00022694"/>
    </source>
</evidence>
<dbReference type="GO" id="GO:0008033">
    <property type="term" value="P:tRNA processing"/>
    <property type="evidence" value="ECO:0007669"/>
    <property type="project" value="UniProtKB-KW"/>
</dbReference>
<comment type="subcellular location">
    <subcellularLocation>
        <location evidence="2">Cytoplasm</location>
    </subcellularLocation>
    <subcellularLocation>
        <location evidence="1">Nucleus</location>
    </subcellularLocation>
</comment>
<keyword evidence="11" id="KW-1185">Reference proteome</keyword>
<keyword evidence="5" id="KW-0819">tRNA processing</keyword>
<evidence type="ECO:0000256" key="1">
    <source>
        <dbReference type="ARBA" id="ARBA00004123"/>
    </source>
</evidence>
<dbReference type="Pfam" id="PF09341">
    <property type="entry name" value="Pcc1"/>
    <property type="match status" value="1"/>
</dbReference>
<dbReference type="GO" id="GO:0070525">
    <property type="term" value="P:tRNA threonylcarbamoyladenosine metabolic process"/>
    <property type="evidence" value="ECO:0007669"/>
    <property type="project" value="TreeGrafter"/>
</dbReference>
<dbReference type="AlphaFoldDB" id="A0A091D7F0"/>
<comment type="function">
    <text evidence="7">Component of the EKC/KEOPS complex that is required for the formation of a threonylcarbamoyl group on adenosine at position 37 (t(6)A37) in tRNAs that read codons beginning with adenine. The complex is probably involved in the transfer of the threonylcarbamoyl moiety of threonylcarbamoyl-AMP (TC-AMP) to the N6 group of A37. LAGE3 functions as a dimerization module for the complex.</text>
</comment>
<protein>
    <recommendedName>
        <fullName evidence="9">L antigen family member 3</fullName>
    </recommendedName>
</protein>
<evidence type="ECO:0000256" key="9">
    <source>
        <dbReference type="ARBA" id="ARBA00076355"/>
    </source>
</evidence>
<gene>
    <name evidence="10" type="ORF">H920_11589</name>
</gene>
<keyword evidence="4" id="KW-0963">Cytoplasm</keyword>
<dbReference type="GO" id="GO:0005634">
    <property type="term" value="C:nucleus"/>
    <property type="evidence" value="ECO:0007669"/>
    <property type="project" value="UniProtKB-SubCell"/>
</dbReference>
<dbReference type="eggNOG" id="ENOG502SBSA">
    <property type="taxonomic scope" value="Eukaryota"/>
</dbReference>
<evidence type="ECO:0000256" key="2">
    <source>
        <dbReference type="ARBA" id="ARBA00004496"/>
    </source>
</evidence>
<proteinExistence type="inferred from homology"/>
<accession>A0A091D7F0</accession>
<dbReference type="Gene3D" id="3.30.310.50">
    <property type="entry name" value="Alpha-D-phosphohexomutase, C-terminal domain"/>
    <property type="match status" value="1"/>
</dbReference>
<sequence>LSVPFPTPLDAGIALGSLAPDAEPHSGVIGKELTASDSTLAVRWTAEDSHLLQVSVISFLDQLSLVVQTMQRFGPPVSR</sequence>
<feature type="non-terminal residue" evidence="10">
    <location>
        <position position="1"/>
    </location>
</feature>
<dbReference type="PANTHER" id="PTHR31283:SF19">
    <property type="entry name" value="EKC_KEOPS COMPLEX SUBUNIT LAGE3"/>
    <property type="match status" value="1"/>
</dbReference>
<evidence type="ECO:0000256" key="4">
    <source>
        <dbReference type="ARBA" id="ARBA00022490"/>
    </source>
</evidence>
<dbReference type="FunFam" id="3.30.310.50:FF:000005">
    <property type="entry name" value="L antigen family member 3"/>
    <property type="match status" value="1"/>
</dbReference>
<keyword evidence="6" id="KW-0539">Nucleus</keyword>
<comment type="subunit">
    <text evidence="8">Component of the EKC/KEOPS complex composed of at least GON7, TP53RK, TPRKB, OSGEP and LAGE3; the whole complex dimerizes.</text>
</comment>
<dbReference type="Proteomes" id="UP000028990">
    <property type="component" value="Unassembled WGS sequence"/>
</dbReference>
<dbReference type="InterPro" id="IPR015419">
    <property type="entry name" value="CTAG/Pcc1"/>
</dbReference>
<evidence type="ECO:0000313" key="11">
    <source>
        <dbReference type="Proteomes" id="UP000028990"/>
    </source>
</evidence>
<dbReference type="EMBL" id="KN123041">
    <property type="protein sequence ID" value="KFO27012.1"/>
    <property type="molecule type" value="Genomic_DNA"/>
</dbReference>
<organism evidence="10 11">
    <name type="scientific">Fukomys damarensis</name>
    <name type="common">Damaraland mole rat</name>
    <name type="synonym">Cryptomys damarensis</name>
    <dbReference type="NCBI Taxonomy" id="885580"/>
    <lineage>
        <taxon>Eukaryota</taxon>
        <taxon>Metazoa</taxon>
        <taxon>Chordata</taxon>
        <taxon>Craniata</taxon>
        <taxon>Vertebrata</taxon>
        <taxon>Euteleostomi</taxon>
        <taxon>Mammalia</taxon>
        <taxon>Eutheria</taxon>
        <taxon>Euarchontoglires</taxon>
        <taxon>Glires</taxon>
        <taxon>Rodentia</taxon>
        <taxon>Hystricomorpha</taxon>
        <taxon>Bathyergidae</taxon>
        <taxon>Fukomys</taxon>
    </lineage>
</organism>
<evidence type="ECO:0000256" key="3">
    <source>
        <dbReference type="ARBA" id="ARBA00007073"/>
    </source>
</evidence>
<dbReference type="GO" id="GO:0000408">
    <property type="term" value="C:EKC/KEOPS complex"/>
    <property type="evidence" value="ECO:0007669"/>
    <property type="project" value="TreeGrafter"/>
</dbReference>
<evidence type="ECO:0000256" key="7">
    <source>
        <dbReference type="ARBA" id="ARBA00053047"/>
    </source>
</evidence>
<name>A0A091D7F0_FUKDA</name>
<dbReference type="OMA" id="FECYNTK"/>
<dbReference type="PANTHER" id="PTHR31283">
    <property type="entry name" value="EKC/KEOPS COMPLEX SUBUNIT PCC1 FAMILY MEMBER"/>
    <property type="match status" value="1"/>
</dbReference>